<comment type="subcellular location">
    <subcellularLocation>
        <location evidence="1">Membrane</location>
        <topology evidence="1">Multi-pass membrane protein</topology>
    </subcellularLocation>
</comment>
<feature type="transmembrane region" description="Helical" evidence="5">
    <location>
        <begin position="12"/>
        <end position="31"/>
    </location>
</feature>
<feature type="transmembrane region" description="Helical" evidence="5">
    <location>
        <begin position="51"/>
        <end position="67"/>
    </location>
</feature>
<dbReference type="STRING" id="551995.SAMN05192574_10676"/>
<evidence type="ECO:0000259" key="6">
    <source>
        <dbReference type="Pfam" id="PF06271"/>
    </source>
</evidence>
<evidence type="ECO:0000256" key="4">
    <source>
        <dbReference type="ARBA" id="ARBA00023136"/>
    </source>
</evidence>
<keyword evidence="8" id="KW-1185">Reference proteome</keyword>
<evidence type="ECO:0000256" key="2">
    <source>
        <dbReference type="ARBA" id="ARBA00022692"/>
    </source>
</evidence>
<sequence length="150" mass="17076">MKIVDIKPKPYIKLRIIATLIDYGIYFAFFYTYVTVFNQSPVPGVSRVDGIMALPIFIVWFLYFVVIESVNGTTPGHDICKLKVIKTDGNKLTLDDAFKRRICDCFDILFYGLPAIICIIKTEKHQRIGDLFAGALVVKRSDITETEVVF</sequence>
<protein>
    <submittedName>
        <fullName evidence="7">Uncharacterized membrane protein YckC, RDD family</fullName>
    </submittedName>
</protein>
<dbReference type="PANTHER" id="PTHR38480:SF1">
    <property type="entry name" value="SLR0254 PROTEIN"/>
    <property type="match status" value="1"/>
</dbReference>
<keyword evidence="3 5" id="KW-1133">Transmembrane helix</keyword>
<reference evidence="8" key="1">
    <citation type="submission" date="2016-10" db="EMBL/GenBank/DDBJ databases">
        <authorList>
            <person name="Varghese N."/>
            <person name="Submissions S."/>
        </authorList>
    </citation>
    <scope>NUCLEOTIDE SEQUENCE [LARGE SCALE GENOMIC DNA]</scope>
    <source>
        <strain evidence="8">Gh-48</strain>
    </source>
</reference>
<dbReference type="EMBL" id="FOCL01000006">
    <property type="protein sequence ID" value="SEO20668.1"/>
    <property type="molecule type" value="Genomic_DNA"/>
</dbReference>
<gene>
    <name evidence="7" type="ORF">SAMN05192574_10676</name>
</gene>
<dbReference type="PANTHER" id="PTHR38480">
    <property type="entry name" value="SLR0254 PROTEIN"/>
    <property type="match status" value="1"/>
</dbReference>
<dbReference type="OrthoDB" id="200257at2"/>
<name>A0A1H8MTS9_9SPHI</name>
<dbReference type="RefSeq" id="WP_091212817.1">
    <property type="nucleotide sequence ID" value="NZ_FOCL01000006.1"/>
</dbReference>
<feature type="domain" description="RDD" evidence="6">
    <location>
        <begin position="15"/>
        <end position="134"/>
    </location>
</feature>
<evidence type="ECO:0000256" key="5">
    <source>
        <dbReference type="SAM" id="Phobius"/>
    </source>
</evidence>
<evidence type="ECO:0000256" key="1">
    <source>
        <dbReference type="ARBA" id="ARBA00004141"/>
    </source>
</evidence>
<dbReference type="GO" id="GO:0016020">
    <property type="term" value="C:membrane"/>
    <property type="evidence" value="ECO:0007669"/>
    <property type="project" value="UniProtKB-SubCell"/>
</dbReference>
<accession>A0A1H8MTS9</accession>
<evidence type="ECO:0000256" key="3">
    <source>
        <dbReference type="ARBA" id="ARBA00022989"/>
    </source>
</evidence>
<dbReference type="Pfam" id="PF06271">
    <property type="entry name" value="RDD"/>
    <property type="match status" value="1"/>
</dbReference>
<dbReference type="AlphaFoldDB" id="A0A1H8MTS9"/>
<keyword evidence="4 5" id="KW-0472">Membrane</keyword>
<dbReference type="Proteomes" id="UP000198942">
    <property type="component" value="Unassembled WGS sequence"/>
</dbReference>
<organism evidence="7 8">
    <name type="scientific">Mucilaginibacter gossypiicola</name>
    <dbReference type="NCBI Taxonomy" id="551995"/>
    <lineage>
        <taxon>Bacteria</taxon>
        <taxon>Pseudomonadati</taxon>
        <taxon>Bacteroidota</taxon>
        <taxon>Sphingobacteriia</taxon>
        <taxon>Sphingobacteriales</taxon>
        <taxon>Sphingobacteriaceae</taxon>
        <taxon>Mucilaginibacter</taxon>
    </lineage>
</organism>
<evidence type="ECO:0000313" key="7">
    <source>
        <dbReference type="EMBL" id="SEO20668.1"/>
    </source>
</evidence>
<dbReference type="InterPro" id="IPR010432">
    <property type="entry name" value="RDD"/>
</dbReference>
<keyword evidence="2 5" id="KW-0812">Transmembrane</keyword>
<proteinExistence type="predicted"/>
<evidence type="ECO:0000313" key="8">
    <source>
        <dbReference type="Proteomes" id="UP000198942"/>
    </source>
</evidence>